<evidence type="ECO:0000256" key="5">
    <source>
        <dbReference type="SAM" id="MobiDB-lite"/>
    </source>
</evidence>
<keyword evidence="6" id="KW-0812">Transmembrane</keyword>
<dbReference type="Pfam" id="PF14737">
    <property type="entry name" value="DUF4470"/>
    <property type="match status" value="1"/>
</dbReference>
<organism evidence="8 9">
    <name type="scientific">Pterulicium gracile</name>
    <dbReference type="NCBI Taxonomy" id="1884261"/>
    <lineage>
        <taxon>Eukaryota</taxon>
        <taxon>Fungi</taxon>
        <taxon>Dikarya</taxon>
        <taxon>Basidiomycota</taxon>
        <taxon>Agaricomycotina</taxon>
        <taxon>Agaricomycetes</taxon>
        <taxon>Agaricomycetidae</taxon>
        <taxon>Agaricales</taxon>
        <taxon>Pleurotineae</taxon>
        <taxon>Pterulaceae</taxon>
        <taxon>Pterulicium</taxon>
    </lineage>
</organism>
<evidence type="ECO:0000256" key="6">
    <source>
        <dbReference type="SAM" id="Phobius"/>
    </source>
</evidence>
<dbReference type="Gene3D" id="6.10.140.2220">
    <property type="match status" value="1"/>
</dbReference>
<sequence length="1240" mass="137973">MLLRPPPYASWLWAFSFVSSVAIVSLCIVHSLLMSVPMLWLKHKFFYPVGNTPAVDLTSGLPYEEDATVLLLGCGDVRSTIYSFYAGLSASRDNFSMDITCCDIEPGILARNVLLLTLLVEGHPKEQLWNINYHFKVDNSTLDVIQAQCKKLATYAKSISDWNESPYCRWIRFSSTHTLREVERYWSLYQKPISKTQQIAFLESVSAMRAKKGMLHASRSRSAGQYALESVLSDDENFAHYWRTGVIDVSAAVVQKATRLNPTFFHSLNGTGAHFHYLTYPLAGFHLAEVFARSSSHISISIEQAKSQFGLWGQAFRAAVLRETSTVVLRLYAGDALACCRALSTPFADLPSTQIPVAAWYGGCALLDGGDYEDNAPFPAPKRFNIIDSTNLVDHITYLNIVIAASPLLSPSPISTLYTESFEARDKGYQALRDALLMDVDTATMLFGIAPVPYISGFSSLSHGAHFYLKQILRDKSSSDLPIHHERIAWKHVPPGHHIDGERESICRPLFLPQDLARILFDVYQEMMPAERPFDRPNASPLGTKKRALEDMRLIPRFHRESLVALLALVKQRELTNNWTQCMEWFFDLFRSQDRLMLSTNYHQELCGLLHRYGVYTVDQLQSRHCPVSRLNEEDGVFEGWRNVPKIICVTIVVPRSALKFIEQERRNGVGTPAFEMSMFKAGMAHNLFAAIRCAWGHVAVGGNGESKQLKLHEVPCGATSSEAPGLVVFAWVPSWTLVALGIPNTTVRLSLGSSPSVGRFMADLGPYLALWTAGLGDEAVHLTKEPPMSLDYIGSSSRPATLLRRVGKSQKYLHCPIAFAGPGVVDSVTARHELKDPREHKLLQGGAVVTTHQLSPWSVLISFGDVRSIVTLPVAVDESRLRTRIARKSGYIELVGVPCRGSMSPSPGAIKSYDSTMKTGRRFLQKRPRGPPYSWAFHQVNVERLPVLKYHSAPATSDIASESHLQLALSRRQRDLVNNLTDAQSLKSLGDQLMIKYSVSLMFDKIFASRPSRMFGLSSAAINGSKSPFCFIFPNAIRIDPTASSNIIECFVLPVEPRNPAVYEVLRRLGQSLFMMEIGHADAFRSLIPSFVERCRNWEHKANCEYRRADSDSDGFIICSCGTGVGASEARCFGLDNPLRALAPFVTRAAISQLFMPSYIEPLGDISDLSKARRGASPDSESTETPHPASESGQDKCTRCTKTLGENLRCGRCKQVSYCGSGCQKTDWAKHKKVCRVLQ</sequence>
<evidence type="ECO:0000259" key="7">
    <source>
        <dbReference type="PROSITE" id="PS50865"/>
    </source>
</evidence>
<dbReference type="PROSITE" id="PS01360">
    <property type="entry name" value="ZF_MYND_1"/>
    <property type="match status" value="1"/>
</dbReference>
<feature type="region of interest" description="Disordered" evidence="5">
    <location>
        <begin position="1171"/>
        <end position="1198"/>
    </location>
</feature>
<evidence type="ECO:0000313" key="8">
    <source>
        <dbReference type="EMBL" id="TFK99698.1"/>
    </source>
</evidence>
<feature type="domain" description="MYND-type" evidence="7">
    <location>
        <begin position="1198"/>
        <end position="1236"/>
    </location>
</feature>
<dbReference type="InterPro" id="IPR002893">
    <property type="entry name" value="Znf_MYND"/>
</dbReference>
<dbReference type="Proteomes" id="UP000305067">
    <property type="component" value="Unassembled WGS sequence"/>
</dbReference>
<keyword evidence="2 4" id="KW-0863">Zinc-finger</keyword>
<dbReference type="InterPro" id="IPR024119">
    <property type="entry name" value="TF_DEAF-1"/>
</dbReference>
<keyword evidence="6" id="KW-0472">Membrane</keyword>
<dbReference type="Pfam" id="PF01753">
    <property type="entry name" value="zf-MYND"/>
    <property type="match status" value="1"/>
</dbReference>
<name>A0A5C3QHP9_9AGAR</name>
<accession>A0A5C3QHP9</accession>
<dbReference type="PANTHER" id="PTHR10237:SF14">
    <property type="entry name" value="MYND-TYPE DOMAIN-CONTAINING PROTEIN"/>
    <property type="match status" value="1"/>
</dbReference>
<dbReference type="OrthoDB" id="432970at2759"/>
<dbReference type="STRING" id="1884261.A0A5C3QHP9"/>
<evidence type="ECO:0000256" key="2">
    <source>
        <dbReference type="ARBA" id="ARBA00022771"/>
    </source>
</evidence>
<dbReference type="PROSITE" id="PS50865">
    <property type="entry name" value="ZF_MYND_2"/>
    <property type="match status" value="1"/>
</dbReference>
<reference evidence="8 9" key="1">
    <citation type="journal article" date="2019" name="Nat. Ecol. Evol.">
        <title>Megaphylogeny resolves global patterns of mushroom evolution.</title>
        <authorList>
            <person name="Varga T."/>
            <person name="Krizsan K."/>
            <person name="Foldi C."/>
            <person name="Dima B."/>
            <person name="Sanchez-Garcia M."/>
            <person name="Sanchez-Ramirez S."/>
            <person name="Szollosi G.J."/>
            <person name="Szarkandi J.G."/>
            <person name="Papp V."/>
            <person name="Albert L."/>
            <person name="Andreopoulos W."/>
            <person name="Angelini C."/>
            <person name="Antonin V."/>
            <person name="Barry K.W."/>
            <person name="Bougher N.L."/>
            <person name="Buchanan P."/>
            <person name="Buyck B."/>
            <person name="Bense V."/>
            <person name="Catcheside P."/>
            <person name="Chovatia M."/>
            <person name="Cooper J."/>
            <person name="Damon W."/>
            <person name="Desjardin D."/>
            <person name="Finy P."/>
            <person name="Geml J."/>
            <person name="Haridas S."/>
            <person name="Hughes K."/>
            <person name="Justo A."/>
            <person name="Karasinski D."/>
            <person name="Kautmanova I."/>
            <person name="Kiss B."/>
            <person name="Kocsube S."/>
            <person name="Kotiranta H."/>
            <person name="LaButti K.M."/>
            <person name="Lechner B.E."/>
            <person name="Liimatainen K."/>
            <person name="Lipzen A."/>
            <person name="Lukacs Z."/>
            <person name="Mihaltcheva S."/>
            <person name="Morgado L.N."/>
            <person name="Niskanen T."/>
            <person name="Noordeloos M.E."/>
            <person name="Ohm R.A."/>
            <person name="Ortiz-Santana B."/>
            <person name="Ovrebo C."/>
            <person name="Racz N."/>
            <person name="Riley R."/>
            <person name="Savchenko A."/>
            <person name="Shiryaev A."/>
            <person name="Soop K."/>
            <person name="Spirin V."/>
            <person name="Szebenyi C."/>
            <person name="Tomsovsky M."/>
            <person name="Tulloss R.E."/>
            <person name="Uehling J."/>
            <person name="Grigoriev I.V."/>
            <person name="Vagvolgyi C."/>
            <person name="Papp T."/>
            <person name="Martin F.M."/>
            <person name="Miettinen O."/>
            <person name="Hibbett D.S."/>
            <person name="Nagy L.G."/>
        </authorList>
    </citation>
    <scope>NUCLEOTIDE SEQUENCE [LARGE SCALE GENOMIC DNA]</scope>
    <source>
        <strain evidence="8 9">CBS 309.79</strain>
    </source>
</reference>
<keyword evidence="1" id="KW-0479">Metal-binding</keyword>
<keyword evidence="6" id="KW-1133">Transmembrane helix</keyword>
<dbReference type="GO" id="GO:0005634">
    <property type="term" value="C:nucleus"/>
    <property type="evidence" value="ECO:0007669"/>
    <property type="project" value="TreeGrafter"/>
</dbReference>
<dbReference type="PANTHER" id="PTHR10237">
    <property type="entry name" value="DEFORMED EPIDERMAL AUTOREGULATORY FACTOR 1 HOMOLOG SUPPRESSIN"/>
    <property type="match status" value="1"/>
</dbReference>
<keyword evidence="9" id="KW-1185">Reference proteome</keyword>
<dbReference type="SUPFAM" id="SSF144232">
    <property type="entry name" value="HIT/MYND zinc finger-like"/>
    <property type="match status" value="1"/>
</dbReference>
<dbReference type="AlphaFoldDB" id="A0A5C3QHP9"/>
<dbReference type="InterPro" id="IPR027974">
    <property type="entry name" value="DUF4470"/>
</dbReference>
<feature type="transmembrane region" description="Helical" evidence="6">
    <location>
        <begin position="12"/>
        <end position="40"/>
    </location>
</feature>
<gene>
    <name evidence="8" type="ORF">BDV98DRAFT_133770</name>
</gene>
<evidence type="ECO:0000256" key="4">
    <source>
        <dbReference type="PROSITE-ProRule" id="PRU00134"/>
    </source>
</evidence>
<keyword evidence="3" id="KW-0862">Zinc</keyword>
<dbReference type="EMBL" id="ML178832">
    <property type="protein sequence ID" value="TFK99698.1"/>
    <property type="molecule type" value="Genomic_DNA"/>
</dbReference>
<evidence type="ECO:0000256" key="3">
    <source>
        <dbReference type="ARBA" id="ARBA00022833"/>
    </source>
</evidence>
<evidence type="ECO:0000256" key="1">
    <source>
        <dbReference type="ARBA" id="ARBA00022723"/>
    </source>
</evidence>
<dbReference type="GO" id="GO:0008270">
    <property type="term" value="F:zinc ion binding"/>
    <property type="evidence" value="ECO:0007669"/>
    <property type="project" value="UniProtKB-KW"/>
</dbReference>
<dbReference type="GO" id="GO:0000981">
    <property type="term" value="F:DNA-binding transcription factor activity, RNA polymerase II-specific"/>
    <property type="evidence" value="ECO:0007669"/>
    <property type="project" value="TreeGrafter"/>
</dbReference>
<protein>
    <recommendedName>
        <fullName evidence="7">MYND-type domain-containing protein</fullName>
    </recommendedName>
</protein>
<proteinExistence type="predicted"/>
<evidence type="ECO:0000313" key="9">
    <source>
        <dbReference type="Proteomes" id="UP000305067"/>
    </source>
</evidence>